<dbReference type="GO" id="GO:0000139">
    <property type="term" value="C:Golgi membrane"/>
    <property type="evidence" value="ECO:0000318"/>
    <property type="project" value="GO_Central"/>
</dbReference>
<organism evidence="12 13">
    <name type="scientific">Citrus sinensis</name>
    <name type="common">Sweet orange</name>
    <name type="synonym">Citrus aurantium var. sinensis</name>
    <dbReference type="NCBI Taxonomy" id="2711"/>
    <lineage>
        <taxon>Eukaryota</taxon>
        <taxon>Viridiplantae</taxon>
        <taxon>Streptophyta</taxon>
        <taxon>Embryophyta</taxon>
        <taxon>Tracheophyta</taxon>
        <taxon>Spermatophyta</taxon>
        <taxon>Magnoliopsida</taxon>
        <taxon>eudicotyledons</taxon>
        <taxon>Gunneridae</taxon>
        <taxon>Pentapetalae</taxon>
        <taxon>rosids</taxon>
        <taxon>malvids</taxon>
        <taxon>Sapindales</taxon>
        <taxon>Rutaceae</taxon>
        <taxon>Aurantioideae</taxon>
        <taxon>Citrus</taxon>
    </lineage>
</organism>
<feature type="transmembrane region" description="Helical" evidence="11">
    <location>
        <begin position="134"/>
        <end position="153"/>
    </location>
</feature>
<evidence type="ECO:0000313" key="13">
    <source>
        <dbReference type="Proteomes" id="UP000027120"/>
    </source>
</evidence>
<evidence type="ECO:0000256" key="7">
    <source>
        <dbReference type="ARBA" id="ARBA00022927"/>
    </source>
</evidence>
<gene>
    <name evidence="12" type="ORF">CISIN_1g038023mg</name>
</gene>
<comment type="similarity">
    <text evidence="3">Belongs to the YIF1 family.</text>
</comment>
<feature type="transmembrane region" description="Helical" evidence="11">
    <location>
        <begin position="236"/>
        <end position="253"/>
    </location>
</feature>
<dbReference type="PANTHER" id="PTHR14083:SF3">
    <property type="entry name" value="PROTEIN YIF1B-LIKE"/>
    <property type="match status" value="1"/>
</dbReference>
<keyword evidence="5 11" id="KW-0812">Transmembrane</keyword>
<evidence type="ECO:0000256" key="6">
    <source>
        <dbReference type="ARBA" id="ARBA00022824"/>
    </source>
</evidence>
<dbReference type="InterPro" id="IPR005578">
    <property type="entry name" value="Yif1_fam"/>
</dbReference>
<keyword evidence="7" id="KW-0653">Protein transport</keyword>
<dbReference type="GO" id="GO:0005793">
    <property type="term" value="C:endoplasmic reticulum-Golgi intermediate compartment"/>
    <property type="evidence" value="ECO:0000318"/>
    <property type="project" value="GO_Central"/>
</dbReference>
<comment type="subcellular location">
    <subcellularLocation>
        <location evidence="1">Endoplasmic reticulum membrane</location>
        <topology evidence="1">Multi-pass membrane protein</topology>
    </subcellularLocation>
    <subcellularLocation>
        <location evidence="2">Golgi apparatus membrane</location>
        <topology evidence="2">Multi-pass membrane protein</topology>
    </subcellularLocation>
</comment>
<dbReference type="PANTHER" id="PTHR14083">
    <property type="entry name" value="YIP1 INTERACTING FACTOR HOMOLOG YIF1 PROTEIN"/>
    <property type="match status" value="1"/>
</dbReference>
<dbReference type="Pfam" id="PF03878">
    <property type="entry name" value="YIF1"/>
    <property type="match status" value="1"/>
</dbReference>
<evidence type="ECO:0000256" key="10">
    <source>
        <dbReference type="ARBA" id="ARBA00023136"/>
    </source>
</evidence>
<evidence type="ECO:0000256" key="3">
    <source>
        <dbReference type="ARBA" id="ARBA00009727"/>
    </source>
</evidence>
<dbReference type="GO" id="GO:0015031">
    <property type="term" value="P:protein transport"/>
    <property type="evidence" value="ECO:0007669"/>
    <property type="project" value="UniProtKB-KW"/>
</dbReference>
<dbReference type="GO" id="GO:0030134">
    <property type="term" value="C:COPII-coated ER to Golgi transport vesicle"/>
    <property type="evidence" value="ECO:0000318"/>
    <property type="project" value="GO_Central"/>
</dbReference>
<evidence type="ECO:0000256" key="1">
    <source>
        <dbReference type="ARBA" id="ARBA00004477"/>
    </source>
</evidence>
<keyword evidence="10 11" id="KW-0472">Membrane</keyword>
<keyword evidence="6" id="KW-0256">Endoplasmic reticulum</keyword>
<dbReference type="GO" id="GO:0005789">
    <property type="term" value="C:endoplasmic reticulum membrane"/>
    <property type="evidence" value="ECO:0000318"/>
    <property type="project" value="GO_Central"/>
</dbReference>
<keyword evidence="13" id="KW-1185">Reference proteome</keyword>
<dbReference type="EMBL" id="KK784940">
    <property type="protein sequence ID" value="KDO59484.1"/>
    <property type="molecule type" value="Genomic_DNA"/>
</dbReference>
<feature type="transmembrane region" description="Helical" evidence="11">
    <location>
        <begin position="165"/>
        <end position="190"/>
    </location>
</feature>
<evidence type="ECO:0000256" key="2">
    <source>
        <dbReference type="ARBA" id="ARBA00004653"/>
    </source>
</evidence>
<evidence type="ECO:0000256" key="11">
    <source>
        <dbReference type="SAM" id="Phobius"/>
    </source>
</evidence>
<dbReference type="Proteomes" id="UP000027120">
    <property type="component" value="Unassembled WGS sequence"/>
</dbReference>
<evidence type="ECO:0000256" key="9">
    <source>
        <dbReference type="ARBA" id="ARBA00023034"/>
    </source>
</evidence>
<keyword evidence="8 11" id="KW-1133">Transmembrane helix</keyword>
<dbReference type="AlphaFoldDB" id="A0A067EWE8"/>
<accession>A0A067EWE8</accession>
<evidence type="ECO:0000256" key="8">
    <source>
        <dbReference type="ARBA" id="ARBA00022989"/>
    </source>
</evidence>
<reference evidence="12 13" key="1">
    <citation type="submission" date="2014-04" db="EMBL/GenBank/DDBJ databases">
        <authorList>
            <consortium name="International Citrus Genome Consortium"/>
            <person name="Gmitter F."/>
            <person name="Chen C."/>
            <person name="Farmerie W."/>
            <person name="Harkins T."/>
            <person name="Desany B."/>
            <person name="Mohiuddin M."/>
            <person name="Kodira C."/>
            <person name="Borodovsky M."/>
            <person name="Lomsadze A."/>
            <person name="Burns P."/>
            <person name="Jenkins J."/>
            <person name="Prochnik S."/>
            <person name="Shu S."/>
            <person name="Chapman J."/>
            <person name="Pitluck S."/>
            <person name="Schmutz J."/>
            <person name="Rokhsar D."/>
        </authorList>
    </citation>
    <scope>NUCLEOTIDE SEQUENCE</scope>
</reference>
<dbReference type="GO" id="GO:0006888">
    <property type="term" value="P:endoplasmic reticulum to Golgi vesicle-mediated transport"/>
    <property type="evidence" value="ECO:0000318"/>
    <property type="project" value="GO_Central"/>
</dbReference>
<protein>
    <submittedName>
        <fullName evidence="12">Uncharacterized protein</fullName>
    </submittedName>
</protein>
<feature type="transmembrane region" description="Helical" evidence="11">
    <location>
        <begin position="106"/>
        <end position="128"/>
    </location>
</feature>
<evidence type="ECO:0000256" key="5">
    <source>
        <dbReference type="ARBA" id="ARBA00022692"/>
    </source>
</evidence>
<name>A0A067EWE8_CITSI</name>
<evidence type="ECO:0000313" key="12">
    <source>
        <dbReference type="EMBL" id="KDO59484.1"/>
    </source>
</evidence>
<keyword evidence="4" id="KW-0813">Transport</keyword>
<evidence type="ECO:0000256" key="4">
    <source>
        <dbReference type="ARBA" id="ARBA00022448"/>
    </source>
</evidence>
<keyword evidence="9" id="KW-0333">Golgi apparatus</keyword>
<proteinExistence type="inferred from homology"/>
<sequence length="256" mass="28594">MYQSGGTHAQIFQQTSTEQYKKQFGEALYGAGSDLIKSELSAYGDKLLGSGSAFIGRYFSNPRYYFQVNDQYVQNKLKGHWMRATETVKGKFCYKPPIDDINAPNLYIPLMAFGTFVVLAGFFLGINGKFSPEALGVQFTNGLLCWLFQVLLMEATLHMLGDGEILLLDVVAYSGYTFVAVSIALVAKVITCGYCYYVVSVWKSFCMGTLFVKILKRILVAEVRICEKHSSKRHHLLLLVAIAQLPLLFWLGNVGV</sequence>
<dbReference type="STRING" id="2711.A0A067EWE8"/>